<feature type="compositionally biased region" description="Pro residues" evidence="1">
    <location>
        <begin position="7"/>
        <end position="26"/>
    </location>
</feature>
<evidence type="ECO:0000313" key="2">
    <source>
        <dbReference type="EMBL" id="KZT63450.1"/>
    </source>
</evidence>
<keyword evidence="3" id="KW-1185">Reference proteome</keyword>
<organism evidence="2 3">
    <name type="scientific">Daedalea quercina L-15889</name>
    <dbReference type="NCBI Taxonomy" id="1314783"/>
    <lineage>
        <taxon>Eukaryota</taxon>
        <taxon>Fungi</taxon>
        <taxon>Dikarya</taxon>
        <taxon>Basidiomycota</taxon>
        <taxon>Agaricomycotina</taxon>
        <taxon>Agaricomycetes</taxon>
        <taxon>Polyporales</taxon>
        <taxon>Fomitopsis</taxon>
    </lineage>
</organism>
<feature type="region of interest" description="Disordered" evidence="1">
    <location>
        <begin position="1"/>
        <end position="42"/>
    </location>
</feature>
<dbReference type="Proteomes" id="UP000076727">
    <property type="component" value="Unassembled WGS sequence"/>
</dbReference>
<evidence type="ECO:0000256" key="1">
    <source>
        <dbReference type="SAM" id="MobiDB-lite"/>
    </source>
</evidence>
<name>A0A165KQE1_9APHY</name>
<accession>A0A165KQE1</accession>
<evidence type="ECO:0000313" key="3">
    <source>
        <dbReference type="Proteomes" id="UP000076727"/>
    </source>
</evidence>
<dbReference type="EMBL" id="KV429183">
    <property type="protein sequence ID" value="KZT63450.1"/>
    <property type="molecule type" value="Genomic_DNA"/>
</dbReference>
<feature type="region of interest" description="Disordered" evidence="1">
    <location>
        <begin position="109"/>
        <end position="154"/>
    </location>
</feature>
<proteinExistence type="predicted"/>
<reference evidence="2 3" key="1">
    <citation type="journal article" date="2016" name="Mol. Biol. Evol.">
        <title>Comparative Genomics of Early-Diverging Mushroom-Forming Fungi Provides Insights into the Origins of Lignocellulose Decay Capabilities.</title>
        <authorList>
            <person name="Nagy L.G."/>
            <person name="Riley R."/>
            <person name="Tritt A."/>
            <person name="Adam C."/>
            <person name="Daum C."/>
            <person name="Floudas D."/>
            <person name="Sun H."/>
            <person name="Yadav J.S."/>
            <person name="Pangilinan J."/>
            <person name="Larsson K.H."/>
            <person name="Matsuura K."/>
            <person name="Barry K."/>
            <person name="Labutti K."/>
            <person name="Kuo R."/>
            <person name="Ohm R.A."/>
            <person name="Bhattacharya S.S."/>
            <person name="Shirouzu T."/>
            <person name="Yoshinaga Y."/>
            <person name="Martin F.M."/>
            <person name="Grigoriev I.V."/>
            <person name="Hibbett D.S."/>
        </authorList>
    </citation>
    <scope>NUCLEOTIDE SEQUENCE [LARGE SCALE GENOMIC DNA]</scope>
    <source>
        <strain evidence="2 3">L-15889</strain>
    </source>
</reference>
<dbReference type="AlphaFoldDB" id="A0A165KQE1"/>
<protein>
    <recommendedName>
        <fullName evidence="4">CCHC-type domain-containing protein</fullName>
    </recommendedName>
</protein>
<gene>
    <name evidence="2" type="ORF">DAEQUDRAFT_770595</name>
</gene>
<evidence type="ECO:0008006" key="4">
    <source>
        <dbReference type="Google" id="ProtNLM"/>
    </source>
</evidence>
<sequence>MVRGAPSPTPEPSPEPVFRPLSPPPLRRPRPAHMDPPHPQRVLRPRVQDRLTAVHRLIREPDHCLEFYNLIGGLKGAQRLRLDLGITPQERHNWDDLVWRITEEYVPPTILEEDTSDESGSGNELSMSRSGGSSPTPLHRHPTPGPIRTWQPPIRRPPPVFSVPLTHANYRVLCPSQPSTSSEADEFIEDVVESVQGQPTQPPPFCLTSVLFALTGPSPPRDTPEFKQWLRAAPTTRPRTPPPNADGTWREVCHRCHQGGHRILSCPQYHCNLCGVTAPGHHAQECRVTREQNAHQEQRRRWEVEATLDWPNDGQYNDDFEYQDPEAM</sequence>
<feature type="compositionally biased region" description="Polar residues" evidence="1">
    <location>
        <begin position="118"/>
        <end position="136"/>
    </location>
</feature>